<evidence type="ECO:0000256" key="1">
    <source>
        <dbReference type="ARBA" id="ARBA00004123"/>
    </source>
</evidence>
<proteinExistence type="inferred from homology"/>
<dbReference type="GO" id="GO:0005829">
    <property type="term" value="C:cytosol"/>
    <property type="evidence" value="ECO:0007669"/>
    <property type="project" value="TreeGrafter"/>
</dbReference>
<dbReference type="InterPro" id="IPR001494">
    <property type="entry name" value="Importin-beta_N"/>
</dbReference>
<evidence type="ECO:0000313" key="10">
    <source>
        <dbReference type="Proteomes" id="UP001306508"/>
    </source>
</evidence>
<dbReference type="Pfam" id="PF03378">
    <property type="entry name" value="CAS_CSE1"/>
    <property type="match status" value="1"/>
</dbReference>
<dbReference type="PANTHER" id="PTHR10997:SF8">
    <property type="entry name" value="EXPORTIN-2"/>
    <property type="match status" value="1"/>
</dbReference>
<dbReference type="InterPro" id="IPR016024">
    <property type="entry name" value="ARM-type_fold"/>
</dbReference>
<dbReference type="SUPFAM" id="SSF48371">
    <property type="entry name" value="ARM repeat"/>
    <property type="match status" value="1"/>
</dbReference>
<organism evidence="9 10">
    <name type="scientific">Arxiozyma heterogenica</name>
    <dbReference type="NCBI Taxonomy" id="278026"/>
    <lineage>
        <taxon>Eukaryota</taxon>
        <taxon>Fungi</taxon>
        <taxon>Dikarya</taxon>
        <taxon>Ascomycota</taxon>
        <taxon>Saccharomycotina</taxon>
        <taxon>Saccharomycetes</taxon>
        <taxon>Saccharomycetales</taxon>
        <taxon>Saccharomycetaceae</taxon>
        <taxon>Arxiozyma</taxon>
    </lineage>
</organism>
<evidence type="ECO:0000256" key="3">
    <source>
        <dbReference type="ARBA" id="ARBA00008669"/>
    </source>
</evidence>
<dbReference type="InterPro" id="IPR005043">
    <property type="entry name" value="XPO2_C"/>
</dbReference>
<evidence type="ECO:0000256" key="4">
    <source>
        <dbReference type="ARBA" id="ARBA00022448"/>
    </source>
</evidence>
<dbReference type="PANTHER" id="PTHR10997">
    <property type="entry name" value="IMPORTIN-7, 8, 11"/>
    <property type="match status" value="1"/>
</dbReference>
<dbReference type="AlphaFoldDB" id="A0AAN7WMN1"/>
<evidence type="ECO:0000313" key="9">
    <source>
        <dbReference type="EMBL" id="KAK5779823.1"/>
    </source>
</evidence>
<evidence type="ECO:0000256" key="2">
    <source>
        <dbReference type="ARBA" id="ARBA00004496"/>
    </source>
</evidence>
<dbReference type="Pfam" id="PF03810">
    <property type="entry name" value="IBN_N"/>
    <property type="match status" value="1"/>
</dbReference>
<sequence length="961" mass="109684">MSDIETVARLLSESVIASTAKTSERSLKELENQNGFGLTLLHVVASSNLAISTRLAGALFFKNFIRRKWVDENGNHLLSNDQVELIKKEIIPLMISLPNNLQVQIGEAISLIADSDFPQRWPDLLQDLSGKLSPDDMVLNKGVLTVAHSIFKRWRPLFRSDELFLEIKMVLDVFTVPFLNLLKLVDEQIDANVNNVSQLDKLMDVLLLLTKLYYDFNCQDIPEFFEDNITEGMGILHKYLSYNNRLLEDPEDPDHVTTLIKIKSSIQEVVQLYTTRYEDVFGPMIDSFIEITWQLLTSASEEPKYDILVSKSLAFLTAVSRNPRHFTIFNTEDAMNRVTEQIILPNVTLREADIELFEDDPIEYIRRDLEGSDDDTRRKACTDFLKELKENNCTLVTKIFLNHMKYFFEKYQSNPVEFWKFKDLYVYLFTTLAINGSLSNNGVSSTNPLLDVLDFFKNQILPDLTSSSIPHLILRIDAIKFIYIFRNQLNKNQLIELMPFLAGFLQSNEYILYTYAAVTIERILTIRESLTSSKLIFTKEDVAGSAEVLLKNLFGLIMKQGSTPEKLAENEFLMKASFRVLQTAESSIISIYPELMNQLISIVTIVSKNPSNPRFSHYIFESIGVILNYATSDILPNLIDLIMPSFLRILSEDIQEFIPYIFQILAFCVEKGSSIPDSIKQLAQPLLAPSVWELKGNVPAVTRMLRAFVKTDISVFSDLIPVLGVFQRLIASKAYEVYGFELLEDIMLTIDLDKLRPYMKQIATLLLQRLKTSKTERYVKRLIVFLNLLTLKYGGDFMIQFIDEVQDSVFQQIWTTFVIPTIPTVANLLDRKITIVGICKLICESPIFINKYGANLLVPTLDIIIKNIISDNLGHLNTEYIDLDNMEEISTFGSSFSKLASVSEKPRDPIPEIDLTQGFKNYIANNIKKFFNSNNSNIDTNTIISQLSTESQSALNQIMSS</sequence>
<dbReference type="GO" id="GO:0006606">
    <property type="term" value="P:protein import into nucleus"/>
    <property type="evidence" value="ECO:0007669"/>
    <property type="project" value="TreeGrafter"/>
</dbReference>
<evidence type="ECO:0000259" key="8">
    <source>
        <dbReference type="PROSITE" id="PS50166"/>
    </source>
</evidence>
<keyword evidence="6" id="KW-0653">Protein transport</keyword>
<dbReference type="EMBL" id="JAWIZZ010000045">
    <property type="protein sequence ID" value="KAK5779823.1"/>
    <property type="molecule type" value="Genomic_DNA"/>
</dbReference>
<keyword evidence="7" id="KW-0539">Nucleus</keyword>
<dbReference type="GO" id="GO:0006611">
    <property type="term" value="P:protein export from nucleus"/>
    <property type="evidence" value="ECO:0007669"/>
    <property type="project" value="TreeGrafter"/>
</dbReference>
<keyword evidence="10" id="KW-1185">Reference proteome</keyword>
<protein>
    <recommendedName>
        <fullName evidence="8">Importin N-terminal domain-containing protein</fullName>
    </recommendedName>
</protein>
<dbReference type="InterPro" id="IPR011989">
    <property type="entry name" value="ARM-like"/>
</dbReference>
<dbReference type="InterPro" id="IPR013713">
    <property type="entry name" value="XPO2_central"/>
</dbReference>
<comment type="similarity">
    <text evidence="3">Belongs to the XPO2/CSE1 family.</text>
</comment>
<evidence type="ECO:0000256" key="7">
    <source>
        <dbReference type="ARBA" id="ARBA00023242"/>
    </source>
</evidence>
<dbReference type="Gene3D" id="1.25.10.10">
    <property type="entry name" value="Leucine-rich Repeat Variant"/>
    <property type="match status" value="1"/>
</dbReference>
<dbReference type="GO" id="GO:0005635">
    <property type="term" value="C:nuclear envelope"/>
    <property type="evidence" value="ECO:0007669"/>
    <property type="project" value="TreeGrafter"/>
</dbReference>
<dbReference type="SMART" id="SM00913">
    <property type="entry name" value="IBN_N"/>
    <property type="match status" value="1"/>
</dbReference>
<accession>A0AAN7WMN1</accession>
<keyword evidence="4" id="KW-0813">Transport</keyword>
<dbReference type="GO" id="GO:0005049">
    <property type="term" value="F:nuclear export signal receptor activity"/>
    <property type="evidence" value="ECO:0007669"/>
    <property type="project" value="TreeGrafter"/>
</dbReference>
<comment type="caution">
    <text evidence="9">The sequence shown here is derived from an EMBL/GenBank/DDBJ whole genome shotgun (WGS) entry which is preliminary data.</text>
</comment>
<name>A0AAN7WMN1_9SACH</name>
<dbReference type="PROSITE" id="PS50166">
    <property type="entry name" value="IMPORTIN_B_NT"/>
    <property type="match status" value="1"/>
</dbReference>
<dbReference type="Proteomes" id="UP001306508">
    <property type="component" value="Unassembled WGS sequence"/>
</dbReference>
<evidence type="ECO:0000256" key="5">
    <source>
        <dbReference type="ARBA" id="ARBA00022490"/>
    </source>
</evidence>
<keyword evidence="5" id="KW-0963">Cytoplasm</keyword>
<comment type="subcellular location">
    <subcellularLocation>
        <location evidence="2">Cytoplasm</location>
    </subcellularLocation>
    <subcellularLocation>
        <location evidence="1">Nucleus</location>
    </subcellularLocation>
</comment>
<feature type="domain" description="Importin N-terminal" evidence="8">
    <location>
        <begin position="23"/>
        <end position="96"/>
    </location>
</feature>
<dbReference type="GO" id="GO:0031267">
    <property type="term" value="F:small GTPase binding"/>
    <property type="evidence" value="ECO:0007669"/>
    <property type="project" value="InterPro"/>
</dbReference>
<reference evidence="10" key="1">
    <citation type="submission" date="2023-07" db="EMBL/GenBank/DDBJ databases">
        <title>A draft genome of Kazachstania heterogenica Y-27499.</title>
        <authorList>
            <person name="Donic C."/>
            <person name="Kralova J.S."/>
            <person name="Fidel L."/>
            <person name="Ben-Dor S."/>
            <person name="Jung S."/>
        </authorList>
    </citation>
    <scope>NUCLEOTIDE SEQUENCE [LARGE SCALE GENOMIC DNA]</scope>
    <source>
        <strain evidence="10">Y27499</strain>
    </source>
</reference>
<gene>
    <name evidence="9" type="ORF">RI543_002359</name>
</gene>
<evidence type="ECO:0000256" key="6">
    <source>
        <dbReference type="ARBA" id="ARBA00022927"/>
    </source>
</evidence>
<dbReference type="Pfam" id="PF08506">
    <property type="entry name" value="Cse1"/>
    <property type="match status" value="1"/>
</dbReference>